<sequence length="95" mass="11095">MRHSILPCTVNSLKNGNGECECEWQPLSAALKVRFFINVVHWLMKIRKTRREVQDGARNQLLLSDWTLRGILNQSTLTNYFVQILDEYLRLSTTT</sequence>
<name>A0A8S9Z467_9TREM</name>
<evidence type="ECO:0000313" key="1">
    <source>
        <dbReference type="EMBL" id="KAF7260326.1"/>
    </source>
</evidence>
<proteinExistence type="predicted"/>
<gene>
    <name evidence="1" type="ORF">EG68_02472</name>
</gene>
<dbReference type="AlphaFoldDB" id="A0A8S9Z467"/>
<dbReference type="Proteomes" id="UP000822476">
    <property type="component" value="Unassembled WGS sequence"/>
</dbReference>
<organism evidence="1 2">
    <name type="scientific">Paragonimus skrjabini miyazakii</name>
    <dbReference type="NCBI Taxonomy" id="59628"/>
    <lineage>
        <taxon>Eukaryota</taxon>
        <taxon>Metazoa</taxon>
        <taxon>Spiralia</taxon>
        <taxon>Lophotrochozoa</taxon>
        <taxon>Platyhelminthes</taxon>
        <taxon>Trematoda</taxon>
        <taxon>Digenea</taxon>
        <taxon>Plagiorchiida</taxon>
        <taxon>Troglotremata</taxon>
        <taxon>Troglotrematidae</taxon>
        <taxon>Paragonimus</taxon>
    </lineage>
</organism>
<comment type="caution">
    <text evidence="1">The sequence shown here is derived from an EMBL/GenBank/DDBJ whole genome shotgun (WGS) entry which is preliminary data.</text>
</comment>
<accession>A0A8S9Z467</accession>
<protein>
    <submittedName>
        <fullName evidence="1">Uncharacterized protein</fullName>
    </submittedName>
</protein>
<evidence type="ECO:0000313" key="2">
    <source>
        <dbReference type="Proteomes" id="UP000822476"/>
    </source>
</evidence>
<keyword evidence="2" id="KW-1185">Reference proteome</keyword>
<dbReference type="EMBL" id="JTDE01000800">
    <property type="protein sequence ID" value="KAF7260326.1"/>
    <property type="molecule type" value="Genomic_DNA"/>
</dbReference>
<reference evidence="1" key="1">
    <citation type="submission" date="2019-07" db="EMBL/GenBank/DDBJ databases">
        <title>Annotation for the trematode Paragonimus miyazaki's.</title>
        <authorList>
            <person name="Choi Y.-J."/>
        </authorList>
    </citation>
    <scope>NUCLEOTIDE SEQUENCE</scope>
    <source>
        <strain evidence="1">Japan</strain>
    </source>
</reference>